<keyword evidence="2" id="KW-0238">DNA-binding</keyword>
<evidence type="ECO:0000256" key="2">
    <source>
        <dbReference type="ARBA" id="ARBA00023125"/>
    </source>
</evidence>
<dbReference type="InterPro" id="IPR020449">
    <property type="entry name" value="Tscrpt_reg_AraC-type_HTH"/>
</dbReference>
<dbReference type="Gene3D" id="1.10.10.60">
    <property type="entry name" value="Homeodomain-like"/>
    <property type="match status" value="2"/>
</dbReference>
<protein>
    <submittedName>
        <fullName evidence="5">AraC family transcriptional regulator</fullName>
    </submittedName>
</protein>
<evidence type="ECO:0000313" key="5">
    <source>
        <dbReference type="EMBL" id="MBC3916592.1"/>
    </source>
</evidence>
<dbReference type="InterPro" id="IPR050908">
    <property type="entry name" value="SmbC-like"/>
</dbReference>
<reference evidence="5 6" key="1">
    <citation type="submission" date="2020-08" db="EMBL/GenBank/DDBJ databases">
        <title>Novel species isolated from subtropical streams in China.</title>
        <authorList>
            <person name="Lu H."/>
        </authorList>
    </citation>
    <scope>NUCLEOTIDE SEQUENCE [LARGE SCALE GENOMIC DNA]</scope>
    <source>
        <strain evidence="5 6">CY18W</strain>
    </source>
</reference>
<dbReference type="PRINTS" id="PR00032">
    <property type="entry name" value="HTHARAC"/>
</dbReference>
<dbReference type="SUPFAM" id="SSF55136">
    <property type="entry name" value="Probable bacterial effector-binding domain"/>
    <property type="match status" value="1"/>
</dbReference>
<dbReference type="SUPFAM" id="SSF46689">
    <property type="entry name" value="Homeodomain-like"/>
    <property type="match status" value="2"/>
</dbReference>
<name>A0ABR6ZL15_9BURK</name>
<evidence type="ECO:0000313" key="6">
    <source>
        <dbReference type="Proteomes" id="UP000650424"/>
    </source>
</evidence>
<dbReference type="PROSITE" id="PS01124">
    <property type="entry name" value="HTH_ARAC_FAMILY_2"/>
    <property type="match status" value="1"/>
</dbReference>
<dbReference type="InterPro" id="IPR029442">
    <property type="entry name" value="GyrI-like"/>
</dbReference>
<keyword evidence="6" id="KW-1185">Reference proteome</keyword>
<proteinExistence type="predicted"/>
<feature type="domain" description="HTH araC/xylS-type" evidence="4">
    <location>
        <begin position="2"/>
        <end position="101"/>
    </location>
</feature>
<dbReference type="InterPro" id="IPR009057">
    <property type="entry name" value="Homeodomain-like_sf"/>
</dbReference>
<dbReference type="Pfam" id="PF12833">
    <property type="entry name" value="HTH_18"/>
    <property type="match status" value="1"/>
</dbReference>
<dbReference type="InterPro" id="IPR010499">
    <property type="entry name" value="AraC_E-bd"/>
</dbReference>
<comment type="caution">
    <text evidence="5">The sequence shown here is derived from an EMBL/GenBank/DDBJ whole genome shotgun (WGS) entry which is preliminary data.</text>
</comment>
<dbReference type="PANTHER" id="PTHR40055">
    <property type="entry name" value="TRANSCRIPTIONAL REGULATOR YGIV-RELATED"/>
    <property type="match status" value="1"/>
</dbReference>
<dbReference type="SMART" id="SM00342">
    <property type="entry name" value="HTH_ARAC"/>
    <property type="match status" value="1"/>
</dbReference>
<dbReference type="EMBL" id="JACOGF010000002">
    <property type="protein sequence ID" value="MBC3916592.1"/>
    <property type="molecule type" value="Genomic_DNA"/>
</dbReference>
<evidence type="ECO:0000256" key="3">
    <source>
        <dbReference type="ARBA" id="ARBA00023163"/>
    </source>
</evidence>
<dbReference type="Proteomes" id="UP000650424">
    <property type="component" value="Unassembled WGS sequence"/>
</dbReference>
<evidence type="ECO:0000256" key="1">
    <source>
        <dbReference type="ARBA" id="ARBA00023015"/>
    </source>
</evidence>
<keyword evidence="3" id="KW-0804">Transcription</keyword>
<dbReference type="InterPro" id="IPR018060">
    <property type="entry name" value="HTH_AraC"/>
</dbReference>
<dbReference type="Pfam" id="PF06445">
    <property type="entry name" value="GyrI-like"/>
    <property type="match status" value="1"/>
</dbReference>
<dbReference type="Gene3D" id="3.20.80.10">
    <property type="entry name" value="Regulatory factor, effector binding domain"/>
    <property type="match status" value="1"/>
</dbReference>
<dbReference type="InterPro" id="IPR011256">
    <property type="entry name" value="Reg_factor_effector_dom_sf"/>
</dbReference>
<organism evidence="5 6">
    <name type="scientific">Undibacterium hunanense</name>
    <dbReference type="NCBI Taxonomy" id="2762292"/>
    <lineage>
        <taxon>Bacteria</taxon>
        <taxon>Pseudomonadati</taxon>
        <taxon>Pseudomonadota</taxon>
        <taxon>Betaproteobacteria</taxon>
        <taxon>Burkholderiales</taxon>
        <taxon>Oxalobacteraceae</taxon>
        <taxon>Undibacterium</taxon>
    </lineage>
</organism>
<gene>
    <name evidence="5" type="ORF">H8L32_03755</name>
</gene>
<keyword evidence="1" id="KW-0805">Transcription regulation</keyword>
<dbReference type="SMART" id="SM00871">
    <property type="entry name" value="AraC_E_bind"/>
    <property type="match status" value="1"/>
</dbReference>
<accession>A0ABR6ZL15</accession>
<dbReference type="PANTHER" id="PTHR40055:SF1">
    <property type="entry name" value="TRANSCRIPTIONAL REGULATOR YGIV-RELATED"/>
    <property type="match status" value="1"/>
</dbReference>
<sequence>MLKVLHYIDQHLEEDLSVESLSEVAAFSKFHFHRQFSDYFGIAAIRYVQLLRFKKAAHTLAFREHRQVIDIALESGYESSEAFSRAFKKSLGQSPAHFRKQPQWTTWQNSYLSLHHMREQHMSVNHQLDDVKIIAFPATRIAVLEHRGDPVLLSSSIQKFIAWRKQNKLPPAISATFNLIYDDLENCIPSQYRFDLGAAVPAPVAENAAGIVNKTIPEGSCAVLRHTGSDALLGASVRFLYSQWLPQSGASLRDFPLFLQRLSFYPDVPEHQMTTDIFLPLN</sequence>
<evidence type="ECO:0000259" key="4">
    <source>
        <dbReference type="PROSITE" id="PS01124"/>
    </source>
</evidence>